<dbReference type="eggNOG" id="COG2141">
    <property type="taxonomic scope" value="Bacteria"/>
</dbReference>
<dbReference type="RefSeq" id="WP_013226480.1">
    <property type="nucleotide sequence ID" value="NC_014318.1"/>
</dbReference>
<dbReference type="AlphaFoldDB" id="A0A0H3D7Y7"/>
<gene>
    <name evidence="1" type="ordered locus">AMED_4643</name>
</gene>
<accession>A0A0H3D7Y7</accession>
<organism evidence="1 2">
    <name type="scientific">Amycolatopsis mediterranei (strain U-32)</name>
    <dbReference type="NCBI Taxonomy" id="749927"/>
    <lineage>
        <taxon>Bacteria</taxon>
        <taxon>Bacillati</taxon>
        <taxon>Actinomycetota</taxon>
        <taxon>Actinomycetes</taxon>
        <taxon>Pseudonocardiales</taxon>
        <taxon>Pseudonocardiaceae</taxon>
        <taxon>Amycolatopsis</taxon>
    </lineage>
</organism>
<dbReference type="HOGENOM" id="CLU_2327712_0_0_11"/>
<evidence type="ECO:0000313" key="2">
    <source>
        <dbReference type="Proteomes" id="UP000000328"/>
    </source>
</evidence>
<dbReference type="GO" id="GO:0016705">
    <property type="term" value="F:oxidoreductase activity, acting on paired donors, with incorporation or reduction of molecular oxygen"/>
    <property type="evidence" value="ECO:0007669"/>
    <property type="project" value="InterPro"/>
</dbReference>
<dbReference type="Proteomes" id="UP000000328">
    <property type="component" value="Chromosome"/>
</dbReference>
<sequence>MRPALRMGAGDESPFAGRRAVRHKLAVLARHCEEAGRPYGDIEKTISTRLAPGERAESFARRCEEFAGWGIDHAVVTTAGPWPVAGVETLGRAAALIG</sequence>
<protein>
    <recommendedName>
        <fullName evidence="3">Luciferase-like domain-containing protein</fullName>
    </recommendedName>
</protein>
<dbReference type="KEGG" id="amd:AMED_4643"/>
<dbReference type="InterPro" id="IPR036661">
    <property type="entry name" value="Luciferase-like_sf"/>
</dbReference>
<dbReference type="GeneID" id="92872362"/>
<reference evidence="1 2" key="1">
    <citation type="journal article" date="2010" name="Cell Res.">
        <title>Complete genome sequence of the rifamycin SV-producing Amycolatopsis mediterranei U32 revealed its genetic characteristics in phylogeny and metabolism.</title>
        <authorList>
            <person name="Zhao W."/>
            <person name="Zhong Y."/>
            <person name="Yuan H."/>
            <person name="Wang J."/>
            <person name="Zheng H."/>
            <person name="Wang Y."/>
            <person name="Cen X."/>
            <person name="Xu F."/>
            <person name="Bai J."/>
            <person name="Han X."/>
            <person name="Lu G."/>
            <person name="Zhu Y."/>
            <person name="Shao Z."/>
            <person name="Yan H."/>
            <person name="Li C."/>
            <person name="Peng N."/>
            <person name="Zhang Z."/>
            <person name="Zhang Y."/>
            <person name="Lin W."/>
            <person name="Fan Y."/>
            <person name="Qin Z."/>
            <person name="Hu Y."/>
            <person name="Zhu B."/>
            <person name="Wang S."/>
            <person name="Ding X."/>
            <person name="Zhao G.P."/>
        </authorList>
    </citation>
    <scope>NUCLEOTIDE SEQUENCE [LARGE SCALE GENOMIC DNA]</scope>
    <source>
        <strain evidence="2">U-32</strain>
    </source>
</reference>
<proteinExistence type="predicted"/>
<dbReference type="EMBL" id="CP002000">
    <property type="protein sequence ID" value="ADJ46412.1"/>
    <property type="molecule type" value="Genomic_DNA"/>
</dbReference>
<dbReference type="PATRIC" id="fig|749927.5.peg.4802"/>
<evidence type="ECO:0000313" key="1">
    <source>
        <dbReference type="EMBL" id="ADJ46412.1"/>
    </source>
</evidence>
<name>A0A0H3D7Y7_AMYMU</name>
<dbReference type="SUPFAM" id="SSF51679">
    <property type="entry name" value="Bacterial luciferase-like"/>
    <property type="match status" value="1"/>
</dbReference>
<evidence type="ECO:0008006" key="3">
    <source>
        <dbReference type="Google" id="ProtNLM"/>
    </source>
</evidence>